<evidence type="ECO:0000256" key="1">
    <source>
        <dbReference type="SAM" id="MobiDB-lite"/>
    </source>
</evidence>
<sequence>MPESKSRRQAGASPDKREEGQRLRISIQAFVEHDLFTMSMYSSASICWLRFCFLNAAPMSPSSYLSQQAIVRFIPLAGPDRYRAEQVARVFELHLHFLCR</sequence>
<comment type="caution">
    <text evidence="3">The sequence shown here is derived from an EMBL/GenBank/DDBJ whole genome shotgun (WGS) entry which is preliminary data.</text>
</comment>
<evidence type="ECO:0000313" key="2">
    <source>
        <dbReference type="EMBL" id="PLW19832.1"/>
    </source>
</evidence>
<evidence type="ECO:0000313" key="5">
    <source>
        <dbReference type="Proteomes" id="UP000235392"/>
    </source>
</evidence>
<evidence type="ECO:0000313" key="3">
    <source>
        <dbReference type="EMBL" id="PLW56828.1"/>
    </source>
</evidence>
<dbReference type="EMBL" id="PGCJ01000016">
    <property type="protein sequence ID" value="PLW56828.1"/>
    <property type="molecule type" value="Genomic_DNA"/>
</dbReference>
<dbReference type="EMBL" id="PGCI01000708">
    <property type="protein sequence ID" value="PLW19832.1"/>
    <property type="molecule type" value="Genomic_DNA"/>
</dbReference>
<dbReference type="AlphaFoldDB" id="A0A2N5W3J6"/>
<name>A0A2N5W3J6_9BASI</name>
<organism evidence="3 4">
    <name type="scientific">Puccinia coronata f. sp. avenae</name>
    <dbReference type="NCBI Taxonomy" id="200324"/>
    <lineage>
        <taxon>Eukaryota</taxon>
        <taxon>Fungi</taxon>
        <taxon>Dikarya</taxon>
        <taxon>Basidiomycota</taxon>
        <taxon>Pucciniomycotina</taxon>
        <taxon>Pucciniomycetes</taxon>
        <taxon>Pucciniales</taxon>
        <taxon>Pucciniaceae</taxon>
        <taxon>Puccinia</taxon>
    </lineage>
</organism>
<feature type="region of interest" description="Disordered" evidence="1">
    <location>
        <begin position="1"/>
        <end position="20"/>
    </location>
</feature>
<accession>A0A2N5W3J6</accession>
<reference evidence="4 5" key="1">
    <citation type="submission" date="2017-11" db="EMBL/GenBank/DDBJ databases">
        <title>De novo assembly and phasing of dikaryotic genomes from two isolates of Puccinia coronata f. sp. avenae, the causal agent of oat crown rust.</title>
        <authorList>
            <person name="Miller M.E."/>
            <person name="Zhang Y."/>
            <person name="Omidvar V."/>
            <person name="Sperschneider J."/>
            <person name="Schwessinger B."/>
            <person name="Raley C."/>
            <person name="Palmer J.M."/>
            <person name="Garnica D."/>
            <person name="Upadhyaya N."/>
            <person name="Rathjen J."/>
            <person name="Taylor J.M."/>
            <person name="Park R.F."/>
            <person name="Dodds P.N."/>
            <person name="Hirsch C.D."/>
            <person name="Kianian S.F."/>
            <person name="Figueroa M."/>
        </authorList>
    </citation>
    <scope>NUCLEOTIDE SEQUENCE [LARGE SCALE GENOMIC DNA]</scope>
    <source>
        <strain evidence="3">12NC29</strain>
        <strain evidence="2">12SD80</strain>
    </source>
</reference>
<gene>
    <name evidence="3" type="ORF">PCANC_01235</name>
    <name evidence="2" type="ORF">PCASD_17219</name>
</gene>
<evidence type="ECO:0000313" key="4">
    <source>
        <dbReference type="Proteomes" id="UP000235388"/>
    </source>
</evidence>
<protein>
    <submittedName>
        <fullName evidence="3">Uncharacterized protein</fullName>
    </submittedName>
</protein>
<dbReference type="Proteomes" id="UP000235388">
    <property type="component" value="Unassembled WGS sequence"/>
</dbReference>
<dbReference type="Proteomes" id="UP000235392">
    <property type="component" value="Unassembled WGS sequence"/>
</dbReference>
<proteinExistence type="predicted"/>
<keyword evidence="4" id="KW-1185">Reference proteome</keyword>